<keyword evidence="2" id="KW-1185">Reference proteome</keyword>
<dbReference type="Proteomes" id="UP000465866">
    <property type="component" value="Chromosome"/>
</dbReference>
<organism evidence="1 2">
    <name type="scientific">Mycobacterium cookii</name>
    <dbReference type="NCBI Taxonomy" id="1775"/>
    <lineage>
        <taxon>Bacteria</taxon>
        <taxon>Bacillati</taxon>
        <taxon>Actinomycetota</taxon>
        <taxon>Actinomycetes</taxon>
        <taxon>Mycobacteriales</taxon>
        <taxon>Mycobacteriaceae</taxon>
        <taxon>Mycobacterium</taxon>
    </lineage>
</organism>
<evidence type="ECO:0000313" key="1">
    <source>
        <dbReference type="EMBL" id="BBX47533.1"/>
    </source>
</evidence>
<gene>
    <name evidence="1" type="ORF">MCOO_35480</name>
</gene>
<dbReference type="EMBL" id="AP022569">
    <property type="protein sequence ID" value="BBX47533.1"/>
    <property type="molecule type" value="Genomic_DNA"/>
</dbReference>
<reference evidence="1 2" key="1">
    <citation type="journal article" date="2019" name="Emerg. Microbes Infect.">
        <title>Comprehensive subspecies identification of 175 nontuberculous mycobacteria species based on 7547 genomic profiles.</title>
        <authorList>
            <person name="Matsumoto Y."/>
            <person name="Kinjo T."/>
            <person name="Motooka D."/>
            <person name="Nabeya D."/>
            <person name="Jung N."/>
            <person name="Uechi K."/>
            <person name="Horii T."/>
            <person name="Iida T."/>
            <person name="Fujita J."/>
            <person name="Nakamura S."/>
        </authorList>
    </citation>
    <scope>NUCLEOTIDE SEQUENCE [LARGE SCALE GENOMIC DNA]</scope>
    <source>
        <strain evidence="1 2">JCM 12404</strain>
    </source>
</reference>
<name>A0A7I7L068_9MYCO</name>
<dbReference type="AlphaFoldDB" id="A0A7I7L068"/>
<dbReference type="KEGG" id="mcoo:MCOO_35480"/>
<sequence length="57" mass="6364">MAVSIILYPNTGRYLPVDLANEPTVRGYEFIRLLAQQIPTPAADRTLDSSRPTKDMS</sequence>
<accession>A0A7I7L068</accession>
<protein>
    <submittedName>
        <fullName evidence="1">Uncharacterized protein</fullName>
    </submittedName>
</protein>
<proteinExistence type="predicted"/>
<evidence type="ECO:0000313" key="2">
    <source>
        <dbReference type="Proteomes" id="UP000465866"/>
    </source>
</evidence>